<evidence type="ECO:0000256" key="12">
    <source>
        <dbReference type="RuleBase" id="RU000439"/>
    </source>
</evidence>
<feature type="domain" description="Glycerol-3-phosphate dehydrogenase NAD-dependent C-terminal" evidence="14">
    <location>
        <begin position="193"/>
        <end position="347"/>
    </location>
</feature>
<feature type="binding site" evidence="7">
    <location>
        <position position="204"/>
    </location>
    <ligand>
        <name>sn-glycerol 3-phosphate</name>
        <dbReference type="ChEBI" id="CHEBI:57597"/>
    </ligand>
</feature>
<dbReference type="InterPro" id="IPR006109">
    <property type="entry name" value="G3P_DH_NAD-dep_C"/>
</dbReference>
<dbReference type="SUPFAM" id="SSF51735">
    <property type="entry name" value="NAD(P)-binding Rossmann-fold domains"/>
    <property type="match status" value="1"/>
</dbReference>
<dbReference type="OrthoDB" id="9812273at2"/>
<evidence type="ECO:0000256" key="1">
    <source>
        <dbReference type="ARBA" id="ARBA00011009"/>
    </source>
</evidence>
<dbReference type="InterPro" id="IPR006168">
    <property type="entry name" value="G3P_DH_NAD-dep"/>
</dbReference>
<evidence type="ECO:0000256" key="2">
    <source>
        <dbReference type="ARBA" id="ARBA00022516"/>
    </source>
</evidence>
<evidence type="ECO:0000256" key="7">
    <source>
        <dbReference type="HAMAP-Rule" id="MF_00394"/>
    </source>
</evidence>
<feature type="binding site" evidence="7">
    <location>
        <position position="274"/>
    </location>
    <ligand>
        <name>NADPH</name>
        <dbReference type="ChEBI" id="CHEBI:57783"/>
    </ligand>
</feature>
<feature type="binding site" evidence="7">
    <location>
        <position position="50"/>
    </location>
    <ligand>
        <name>NADPH</name>
        <dbReference type="ChEBI" id="CHEBI:57783"/>
    </ligand>
</feature>
<comment type="catalytic activity">
    <reaction evidence="7 12">
        <text>sn-glycerol 3-phosphate + NADP(+) = dihydroxyacetone phosphate + NADPH + H(+)</text>
        <dbReference type="Rhea" id="RHEA:11096"/>
        <dbReference type="ChEBI" id="CHEBI:15378"/>
        <dbReference type="ChEBI" id="CHEBI:57597"/>
        <dbReference type="ChEBI" id="CHEBI:57642"/>
        <dbReference type="ChEBI" id="CHEBI:57783"/>
        <dbReference type="ChEBI" id="CHEBI:58349"/>
        <dbReference type="EC" id="1.1.1.94"/>
    </reaction>
</comment>
<dbReference type="PROSITE" id="PS51257">
    <property type="entry name" value="PROKAR_LIPOPROTEIN"/>
    <property type="match status" value="1"/>
</dbReference>
<evidence type="ECO:0000256" key="8">
    <source>
        <dbReference type="PIRSR" id="PIRSR000114-1"/>
    </source>
</evidence>
<dbReference type="Gene3D" id="3.40.50.720">
    <property type="entry name" value="NAD(P)-binding Rossmann-like Domain"/>
    <property type="match status" value="1"/>
</dbReference>
<evidence type="ECO:0000259" key="14">
    <source>
        <dbReference type="Pfam" id="PF07479"/>
    </source>
</evidence>
<keyword evidence="7" id="KW-0963">Cytoplasm</keyword>
<feature type="binding site" evidence="7">
    <location>
        <position position="275"/>
    </location>
    <ligand>
        <name>sn-glycerol 3-phosphate</name>
        <dbReference type="ChEBI" id="CHEBI:57597"/>
    </ligand>
</feature>
<comment type="pathway">
    <text evidence="7">Membrane lipid metabolism; glycerophospholipid metabolism.</text>
</comment>
<protein>
    <recommendedName>
        <fullName evidence="7">Glycerol-3-phosphate dehydrogenase [NAD(P)+]</fullName>
        <ecNumber evidence="7">1.1.1.94</ecNumber>
    </recommendedName>
    <alternativeName>
        <fullName evidence="7">NAD(P)(+)-dependent glycerol-3-phosphate dehydrogenase</fullName>
    </alternativeName>
    <alternativeName>
        <fullName evidence="7">NAD(P)H-dependent dihydroxyacetone-phosphate reductase</fullName>
    </alternativeName>
</protein>
<organism evidence="15 16">
    <name type="scientific">Treponema vincentii ATCC 35580</name>
    <dbReference type="NCBI Taxonomy" id="596324"/>
    <lineage>
        <taxon>Bacteria</taxon>
        <taxon>Pseudomonadati</taxon>
        <taxon>Spirochaetota</taxon>
        <taxon>Spirochaetia</taxon>
        <taxon>Spirochaetales</taxon>
        <taxon>Treponemataceae</taxon>
        <taxon>Treponema</taxon>
    </lineage>
</organism>
<feature type="binding site" evidence="7">
    <location>
        <position position="13"/>
    </location>
    <ligand>
        <name>NADPH</name>
        <dbReference type="ChEBI" id="CHEBI:57783"/>
    </ligand>
</feature>
<dbReference type="STRING" id="596324.TREVI0001_1086"/>
<dbReference type="GO" id="GO:0046167">
    <property type="term" value="P:glycerol-3-phosphate biosynthetic process"/>
    <property type="evidence" value="ECO:0007669"/>
    <property type="project" value="UniProtKB-UniRule"/>
</dbReference>
<dbReference type="Pfam" id="PF01210">
    <property type="entry name" value="NAD_Gly3P_dh_N"/>
    <property type="match status" value="1"/>
</dbReference>
<proteinExistence type="inferred from homology"/>
<comment type="similarity">
    <text evidence="1 7 11">Belongs to the NAD-dependent glycerol-3-phosphate dehydrogenase family.</text>
</comment>
<dbReference type="GO" id="GO:0005975">
    <property type="term" value="P:carbohydrate metabolic process"/>
    <property type="evidence" value="ECO:0007669"/>
    <property type="project" value="InterPro"/>
</dbReference>
<dbReference type="NCBIfam" id="NF000940">
    <property type="entry name" value="PRK00094.1-2"/>
    <property type="match status" value="1"/>
</dbReference>
<feature type="binding site" evidence="9">
    <location>
        <position position="115"/>
    </location>
    <ligand>
        <name>substrate</name>
    </ligand>
</feature>
<dbReference type="NCBIfam" id="NF000942">
    <property type="entry name" value="PRK00094.1-4"/>
    <property type="match status" value="1"/>
</dbReference>
<feature type="binding site" evidence="7">
    <location>
        <position position="274"/>
    </location>
    <ligand>
        <name>sn-glycerol 3-phosphate</name>
        <dbReference type="ChEBI" id="CHEBI:57597"/>
    </ligand>
</feature>
<feature type="binding site" evidence="7">
    <location>
        <position position="115"/>
    </location>
    <ligand>
        <name>sn-glycerol 3-phosphate</name>
        <dbReference type="ChEBI" id="CHEBI:57597"/>
    </ligand>
</feature>
<dbReference type="HAMAP" id="MF_00394">
    <property type="entry name" value="NAD_Glyc3P_dehydrog"/>
    <property type="match status" value="1"/>
</dbReference>
<keyword evidence="5 7" id="KW-0594">Phospholipid biosynthesis</keyword>
<dbReference type="GO" id="GO:0005829">
    <property type="term" value="C:cytosol"/>
    <property type="evidence" value="ECO:0007669"/>
    <property type="project" value="TreeGrafter"/>
</dbReference>
<dbReference type="PRINTS" id="PR00077">
    <property type="entry name" value="GPDHDRGNASE"/>
</dbReference>
<dbReference type="Proteomes" id="UP000004509">
    <property type="component" value="Unassembled WGS sequence"/>
</dbReference>
<dbReference type="GO" id="GO:0046168">
    <property type="term" value="P:glycerol-3-phosphate catabolic process"/>
    <property type="evidence" value="ECO:0007669"/>
    <property type="project" value="InterPro"/>
</dbReference>
<evidence type="ECO:0000313" key="16">
    <source>
        <dbReference type="Proteomes" id="UP000004509"/>
    </source>
</evidence>
<keyword evidence="3 7" id="KW-0560">Oxidoreductase</keyword>
<dbReference type="InterPro" id="IPR011128">
    <property type="entry name" value="G3P_DH_NAD-dep_N"/>
</dbReference>
<feature type="binding site" evidence="7">
    <location>
        <position position="149"/>
    </location>
    <ligand>
        <name>sn-glycerol 3-phosphate</name>
        <dbReference type="ChEBI" id="CHEBI:57597"/>
    </ligand>
</feature>
<dbReference type="PANTHER" id="PTHR11728">
    <property type="entry name" value="GLYCEROL-3-PHOSPHATE DEHYDROGENASE"/>
    <property type="match status" value="1"/>
</dbReference>
<dbReference type="AlphaFoldDB" id="C8PNN0"/>
<feature type="active site" description="Proton acceptor" evidence="7 8">
    <location>
        <position position="204"/>
    </location>
</feature>
<dbReference type="eggNOG" id="COG0240">
    <property type="taxonomic scope" value="Bacteria"/>
</dbReference>
<dbReference type="InterPro" id="IPR008927">
    <property type="entry name" value="6-PGluconate_DH-like_C_sf"/>
</dbReference>
<feature type="binding site" evidence="7">
    <location>
        <position position="153"/>
    </location>
    <ligand>
        <name>NADPH</name>
        <dbReference type="ChEBI" id="CHEBI:57783"/>
    </ligand>
</feature>
<dbReference type="InterPro" id="IPR036291">
    <property type="entry name" value="NAD(P)-bd_dom_sf"/>
</dbReference>
<dbReference type="InterPro" id="IPR013328">
    <property type="entry name" value="6PGD_dom2"/>
</dbReference>
<dbReference type="PANTHER" id="PTHR11728:SF1">
    <property type="entry name" value="GLYCEROL-3-PHOSPHATE DEHYDROGENASE [NAD(+)] 2, CHLOROPLASTIC"/>
    <property type="match status" value="1"/>
</dbReference>
<dbReference type="PIRSF" id="PIRSF000114">
    <property type="entry name" value="Glycerol-3-P_dh"/>
    <property type="match status" value="1"/>
</dbReference>
<comment type="subcellular location">
    <subcellularLocation>
        <location evidence="7">Cytoplasm</location>
    </subcellularLocation>
</comment>
<dbReference type="GO" id="GO:0051287">
    <property type="term" value="F:NAD binding"/>
    <property type="evidence" value="ECO:0007669"/>
    <property type="project" value="InterPro"/>
</dbReference>
<evidence type="ECO:0000259" key="13">
    <source>
        <dbReference type="Pfam" id="PF01210"/>
    </source>
</evidence>
<comment type="caution">
    <text evidence="7">Lacks conserved residue(s) required for the propagation of feature annotation.</text>
</comment>
<feature type="binding site" evidence="7">
    <location>
        <position position="307"/>
    </location>
    <ligand>
        <name>NADPH</name>
        <dbReference type="ChEBI" id="CHEBI:57783"/>
    </ligand>
</feature>
<dbReference type="RefSeq" id="WP_006188144.1">
    <property type="nucleotide sequence ID" value="NZ_ACYH01000015.1"/>
</dbReference>
<feature type="binding site" evidence="7">
    <location>
        <position position="309"/>
    </location>
    <ligand>
        <name>NADPH</name>
        <dbReference type="ChEBI" id="CHEBI:57783"/>
    </ligand>
</feature>
<keyword evidence="7 10" id="KW-0520">NAD</keyword>
<feature type="binding site" evidence="7">
    <location>
        <position position="115"/>
    </location>
    <ligand>
        <name>NADPH</name>
        <dbReference type="ChEBI" id="CHEBI:57783"/>
    </ligand>
</feature>
<evidence type="ECO:0000256" key="11">
    <source>
        <dbReference type="RuleBase" id="RU000437"/>
    </source>
</evidence>
<dbReference type="GO" id="GO:0141152">
    <property type="term" value="F:glycerol-3-phosphate dehydrogenase (NAD+) activity"/>
    <property type="evidence" value="ECO:0007669"/>
    <property type="project" value="RHEA"/>
</dbReference>
<comment type="catalytic activity">
    <reaction evidence="7">
        <text>sn-glycerol 3-phosphate + NAD(+) = dihydroxyacetone phosphate + NADH + H(+)</text>
        <dbReference type="Rhea" id="RHEA:11092"/>
        <dbReference type="ChEBI" id="CHEBI:15378"/>
        <dbReference type="ChEBI" id="CHEBI:57540"/>
        <dbReference type="ChEBI" id="CHEBI:57597"/>
        <dbReference type="ChEBI" id="CHEBI:57642"/>
        <dbReference type="ChEBI" id="CHEBI:57945"/>
        <dbReference type="EC" id="1.1.1.94"/>
    </reaction>
</comment>
<feature type="binding site" evidence="7">
    <location>
        <position position="151"/>
    </location>
    <ligand>
        <name>sn-glycerol 3-phosphate</name>
        <dbReference type="ChEBI" id="CHEBI:57597"/>
    </ligand>
</feature>
<feature type="binding site" evidence="10">
    <location>
        <position position="274"/>
    </location>
    <ligand>
        <name>NAD(+)</name>
        <dbReference type="ChEBI" id="CHEBI:57540"/>
    </ligand>
</feature>
<sequence length="357" mass="38520">MNEKIAILGAGAWGTATACALARSGNRVMLWSRGADVCSSINTEHINTKYLPGYPLPASISASPDMQEVCKDAAVVFLASPSLYLMDTVKQLLTFPPFSIDTGTQSYPLIAVLTKGFIPDEQGEPHLIIEALENKLPDFYRDHLVYVAGPSHGEEVAAGKLTGLIAASKNPLSSIRCREILKSRSLLVYSSLDIVGVQVCAATKNVIAIAFGLLDALIEGSDFFGDNTESLLLAAGLNEIQIIGRAMGATHPETFTSISGIGDLDVTCRSKYGRNRKFGREIITADILRPFTGIDDLMAHIGTIGYLPEGIAACYYLSKIAVKYDLKLPLCSGLYRMLNKELGYTEFLEDLLSGTKN</sequence>
<feature type="binding site" evidence="9">
    <location>
        <begin position="274"/>
        <end position="275"/>
    </location>
    <ligand>
        <name>substrate</name>
    </ligand>
</feature>
<gene>
    <name evidence="7 15" type="primary">gpsA</name>
    <name evidence="15" type="ORF">TREVI0001_1086</name>
</gene>
<feature type="domain" description="Glycerol-3-phosphate dehydrogenase NAD-dependent N-terminal" evidence="13">
    <location>
        <begin position="4"/>
        <end position="170"/>
    </location>
</feature>
<keyword evidence="2 7" id="KW-0444">Lipid biosynthesis</keyword>
<dbReference type="GO" id="GO:0008654">
    <property type="term" value="P:phospholipid biosynthetic process"/>
    <property type="evidence" value="ECO:0007669"/>
    <property type="project" value="UniProtKB-KW"/>
</dbReference>
<keyword evidence="7" id="KW-0547">Nucleotide-binding</keyword>
<feature type="binding site" evidence="10">
    <location>
        <begin position="9"/>
        <end position="14"/>
    </location>
    <ligand>
        <name>NAD(+)</name>
        <dbReference type="ChEBI" id="CHEBI:57540"/>
    </ligand>
</feature>
<evidence type="ECO:0000256" key="6">
    <source>
        <dbReference type="ARBA" id="ARBA00023264"/>
    </source>
</evidence>
<dbReference type="EC" id="1.1.1.94" evidence="7"/>
<name>C8PNN0_9SPIR</name>
<keyword evidence="6 7" id="KW-1208">Phospholipid metabolism</keyword>
<evidence type="ECO:0000256" key="3">
    <source>
        <dbReference type="ARBA" id="ARBA00023002"/>
    </source>
</evidence>
<reference evidence="15 16" key="1">
    <citation type="submission" date="2009-07" db="EMBL/GenBank/DDBJ databases">
        <authorList>
            <person name="Madupu R."/>
            <person name="Sebastian Y."/>
            <person name="Durkin A.S."/>
            <person name="Torralba M."/>
            <person name="Methe B."/>
            <person name="Sutton G.G."/>
            <person name="Strausberg R.L."/>
            <person name="Nelson K.E."/>
        </authorList>
    </citation>
    <scope>NUCLEOTIDE SEQUENCE [LARGE SCALE GENOMIC DNA]</scope>
    <source>
        <strain evidence="15 16">ATCC 35580</strain>
    </source>
</reference>
<dbReference type="GO" id="GO:0141153">
    <property type="term" value="F:glycerol-3-phosphate dehydrogenase (NADP+) activity"/>
    <property type="evidence" value="ECO:0007669"/>
    <property type="project" value="RHEA"/>
</dbReference>
<evidence type="ECO:0000313" key="15">
    <source>
        <dbReference type="EMBL" id="EEV20986.1"/>
    </source>
</evidence>
<evidence type="ECO:0000256" key="4">
    <source>
        <dbReference type="ARBA" id="ARBA00023098"/>
    </source>
</evidence>
<dbReference type="UniPathway" id="UPA00940"/>
<keyword evidence="4 7" id="KW-0443">Lipid metabolism</keyword>
<dbReference type="Gene3D" id="1.10.1040.10">
    <property type="entry name" value="N-(1-d-carboxylethyl)-l-norvaline Dehydrogenase, domain 2"/>
    <property type="match status" value="1"/>
</dbReference>
<evidence type="ECO:0000256" key="9">
    <source>
        <dbReference type="PIRSR" id="PIRSR000114-2"/>
    </source>
</evidence>
<evidence type="ECO:0000256" key="5">
    <source>
        <dbReference type="ARBA" id="ARBA00023209"/>
    </source>
</evidence>
<dbReference type="GO" id="GO:0006650">
    <property type="term" value="P:glycerophospholipid metabolic process"/>
    <property type="evidence" value="ECO:0007669"/>
    <property type="project" value="UniProtKB-UniRule"/>
</dbReference>
<keyword evidence="7" id="KW-0521">NADP</keyword>
<comment type="function">
    <text evidence="7">Catalyzes the reduction of the glycolytic intermediate dihydroxyacetone phosphate (DHAP) to sn-glycerol 3-phosphate (G3P), the key precursor for phospholipid synthesis.</text>
</comment>
<dbReference type="EMBL" id="ACYH01000015">
    <property type="protein sequence ID" value="EEV20986.1"/>
    <property type="molecule type" value="Genomic_DNA"/>
</dbReference>
<dbReference type="PROSITE" id="PS00957">
    <property type="entry name" value="NAD_G3PDH"/>
    <property type="match status" value="1"/>
</dbReference>
<feature type="binding site" evidence="7">
    <location>
        <position position="33"/>
    </location>
    <ligand>
        <name>NADPH</name>
        <dbReference type="ChEBI" id="CHEBI:57783"/>
    </ligand>
</feature>
<feature type="binding site" evidence="7">
    <location>
        <position position="263"/>
    </location>
    <ligand>
        <name>sn-glycerol 3-phosphate</name>
        <dbReference type="ChEBI" id="CHEBI:57597"/>
    </ligand>
</feature>
<dbReference type="SUPFAM" id="SSF48179">
    <property type="entry name" value="6-phosphogluconate dehydrogenase C-terminal domain-like"/>
    <property type="match status" value="1"/>
</dbReference>
<dbReference type="Pfam" id="PF07479">
    <property type="entry name" value="NAD_Gly3P_dh_C"/>
    <property type="match status" value="1"/>
</dbReference>
<comment type="caution">
    <text evidence="15">The sequence shown here is derived from an EMBL/GenBank/DDBJ whole genome shotgun (WGS) entry which is preliminary data.</text>
</comment>
<evidence type="ECO:0000256" key="10">
    <source>
        <dbReference type="PIRSR" id="PIRSR000114-3"/>
    </source>
</evidence>
<accession>C8PNN0</accession>